<evidence type="ECO:0000256" key="1">
    <source>
        <dbReference type="SAM" id="MobiDB-lite"/>
    </source>
</evidence>
<keyword evidence="2" id="KW-1185">Reference proteome</keyword>
<organism evidence="2 3">
    <name type="scientific">Pyricularia grisea</name>
    <name type="common">Crabgrass-specific blast fungus</name>
    <name type="synonym">Magnaporthe grisea</name>
    <dbReference type="NCBI Taxonomy" id="148305"/>
    <lineage>
        <taxon>Eukaryota</taxon>
        <taxon>Fungi</taxon>
        <taxon>Dikarya</taxon>
        <taxon>Ascomycota</taxon>
        <taxon>Pezizomycotina</taxon>
        <taxon>Sordariomycetes</taxon>
        <taxon>Sordariomycetidae</taxon>
        <taxon>Magnaporthales</taxon>
        <taxon>Pyriculariaceae</taxon>
        <taxon>Pyricularia</taxon>
    </lineage>
</organism>
<sequence length="94" mass="9752">MGIKGLRAPIDLFLQAYMRKSVFQSILALNLGGGQSVFIGFQPRAGVPLIILAQGGQDELHDLRNGVPHAAGGRTSAAGAKGGGKTPLGLEWSK</sequence>
<accession>A0A6P8B1S6</accession>
<evidence type="ECO:0000313" key="2">
    <source>
        <dbReference type="Proteomes" id="UP000515153"/>
    </source>
</evidence>
<name>A0A6P8B1S6_PYRGI</name>
<protein>
    <submittedName>
        <fullName evidence="3">Uncharacterized protein</fullName>
    </submittedName>
</protein>
<reference evidence="3" key="2">
    <citation type="submission" date="2019-10" db="EMBL/GenBank/DDBJ databases">
        <authorList>
            <consortium name="NCBI Genome Project"/>
        </authorList>
    </citation>
    <scope>NUCLEOTIDE SEQUENCE</scope>
    <source>
        <strain evidence="3">NI907</strain>
    </source>
</reference>
<dbReference type="GeneID" id="41962320"/>
<dbReference type="KEGG" id="pgri:PgNI_07398"/>
<dbReference type="RefSeq" id="XP_030980989.1">
    <property type="nucleotide sequence ID" value="XM_031127411.1"/>
</dbReference>
<evidence type="ECO:0000313" key="3">
    <source>
        <dbReference type="RefSeq" id="XP_030980989.1"/>
    </source>
</evidence>
<dbReference type="Proteomes" id="UP000515153">
    <property type="component" value="Unplaced"/>
</dbReference>
<reference evidence="3" key="3">
    <citation type="submission" date="2025-08" db="UniProtKB">
        <authorList>
            <consortium name="RefSeq"/>
        </authorList>
    </citation>
    <scope>IDENTIFICATION</scope>
    <source>
        <strain evidence="3">NI907</strain>
    </source>
</reference>
<reference evidence="3" key="1">
    <citation type="journal article" date="2019" name="Mol. Biol. Evol.">
        <title>Blast fungal genomes show frequent chromosomal changes, gene gains and losses, and effector gene turnover.</title>
        <authorList>
            <person name="Gomez Luciano L.B."/>
            <person name="Jason Tsai I."/>
            <person name="Chuma I."/>
            <person name="Tosa Y."/>
            <person name="Chen Y.H."/>
            <person name="Li J.Y."/>
            <person name="Li M.Y."/>
            <person name="Jade Lu M.Y."/>
            <person name="Nakayashiki H."/>
            <person name="Li W.H."/>
        </authorList>
    </citation>
    <scope>NUCLEOTIDE SEQUENCE</scope>
    <source>
        <strain evidence="3">NI907</strain>
    </source>
</reference>
<feature type="compositionally biased region" description="Low complexity" evidence="1">
    <location>
        <begin position="70"/>
        <end position="79"/>
    </location>
</feature>
<gene>
    <name evidence="3" type="ORF">PgNI_07398</name>
</gene>
<proteinExistence type="predicted"/>
<dbReference type="AlphaFoldDB" id="A0A6P8B1S6"/>
<feature type="region of interest" description="Disordered" evidence="1">
    <location>
        <begin position="67"/>
        <end position="94"/>
    </location>
</feature>